<feature type="compositionally biased region" description="Low complexity" evidence="7">
    <location>
        <begin position="199"/>
        <end position="209"/>
    </location>
</feature>
<comment type="similarity">
    <text evidence="2">Belongs to the ERF4 family.</text>
</comment>
<feature type="compositionally biased region" description="Basic and acidic residues" evidence="7">
    <location>
        <begin position="359"/>
        <end position="368"/>
    </location>
</feature>
<name>A0A1J9RGG0_9PEZI</name>
<feature type="compositionally biased region" description="Polar residues" evidence="7">
    <location>
        <begin position="630"/>
        <end position="645"/>
    </location>
</feature>
<sequence length="645" mass="70015">MEYIPNFAVKLGRARAGPVLSGGMATRAGAQRWWWFGRGWRMAADVDRRGTDVFGNFHAWQRRPEAAKGGESSNCVGGAGTGRKRGRATLMAALAYRQHSLWPTFKLASPARHAATGLRTRLSLRQSLREPQHPAAQSLLRRPKSEKLRVHAALVAAGRAASSTTASPPPTARPLSPAAPSTIALPDPAFAHHVPTAATTASHPAHALPHLPPPAHTLPARPSQPPPNHARWSLTQRIFNFSPFRAPQPLPQPSSAAPLQAARRGAPASRLLNPVNSSPRTPVSAPSTSHRNNSLPLGPNVPIAADPPPLPTSSDEGRDVYPLLPLPESHRHSKAHSSLVVEPDSGRASVGLPSGRRSLLLERQKQDDPQPASPVTSKKAGKSPVFAMEAPTAAKIAGLDQPPRDDRPTSIILNPDDPEAGHRLHHSASRATMPHETFRSRQPSAVTFPEPSEAGDEDEYAWGPSHPCFPHLNPHVPITSPLYSTTRVIRIKRDWMIAGDLAPTFANLYPEVLDPLITEDQFREIIKKINTQLQMAFDPDTTRAWVDALMGAATLWLWEDLGLTGVKKTLKELEEWMEQWNRTEGAKEGVKLIPLRRTGYLTLDIQIPDPHIGLEQSNASIRSRPVTGAMDTSASGAPQLPQIAT</sequence>
<proteinExistence type="inferred from homology"/>
<dbReference type="InterPro" id="IPR051371">
    <property type="entry name" value="Ras_palmitoyltransferase"/>
</dbReference>
<dbReference type="Proteomes" id="UP000183809">
    <property type="component" value="Unassembled WGS sequence"/>
</dbReference>
<gene>
    <name evidence="9" type="ORF">BKCO1_4600062</name>
</gene>
<evidence type="ECO:0000256" key="1">
    <source>
        <dbReference type="ARBA" id="ARBA00004406"/>
    </source>
</evidence>
<keyword evidence="5" id="KW-0256">Endoplasmic reticulum</keyword>
<keyword evidence="10" id="KW-1185">Reference proteome</keyword>
<organism evidence="9 10">
    <name type="scientific">Diplodia corticola</name>
    <dbReference type="NCBI Taxonomy" id="236234"/>
    <lineage>
        <taxon>Eukaryota</taxon>
        <taxon>Fungi</taxon>
        <taxon>Dikarya</taxon>
        <taxon>Ascomycota</taxon>
        <taxon>Pezizomycotina</taxon>
        <taxon>Dothideomycetes</taxon>
        <taxon>Dothideomycetes incertae sedis</taxon>
        <taxon>Botryosphaeriales</taxon>
        <taxon>Botryosphaeriaceae</taxon>
        <taxon>Diplodia</taxon>
    </lineage>
</organism>
<evidence type="ECO:0000256" key="6">
    <source>
        <dbReference type="ARBA" id="ARBA00023136"/>
    </source>
</evidence>
<evidence type="ECO:0000256" key="5">
    <source>
        <dbReference type="ARBA" id="ARBA00022824"/>
    </source>
</evidence>
<evidence type="ECO:0000256" key="4">
    <source>
        <dbReference type="ARBA" id="ARBA00018463"/>
    </source>
</evidence>
<evidence type="ECO:0000313" key="9">
    <source>
        <dbReference type="EMBL" id="OJD31627.1"/>
    </source>
</evidence>
<keyword evidence="6" id="KW-0472">Membrane</keyword>
<dbReference type="GO" id="GO:0005789">
    <property type="term" value="C:endoplasmic reticulum membrane"/>
    <property type="evidence" value="ECO:0007669"/>
    <property type="project" value="UniProtKB-SubCell"/>
</dbReference>
<dbReference type="PANTHER" id="PTHR13254">
    <property type="entry name" value="GOLGI AUTOANTIGEN, GOLGIN SUBFAMILY A, 7"/>
    <property type="match status" value="1"/>
</dbReference>
<feature type="region of interest" description="Disordered" evidence="7">
    <location>
        <begin position="157"/>
        <end position="186"/>
    </location>
</feature>
<dbReference type="Pfam" id="PF10256">
    <property type="entry name" value="Erf4"/>
    <property type="match status" value="1"/>
</dbReference>
<feature type="compositionally biased region" description="Low complexity" evidence="7">
    <location>
        <begin position="157"/>
        <end position="166"/>
    </location>
</feature>
<dbReference type="GO" id="GO:0031211">
    <property type="term" value="C:endoplasmic reticulum palmitoyltransferase complex"/>
    <property type="evidence" value="ECO:0007669"/>
    <property type="project" value="TreeGrafter"/>
</dbReference>
<comment type="subunit">
    <text evidence="3">Interacts with ERF2.</text>
</comment>
<feature type="region of interest" description="Disordered" evidence="7">
    <location>
        <begin position="199"/>
        <end position="230"/>
    </location>
</feature>
<dbReference type="RefSeq" id="XP_020127887.1">
    <property type="nucleotide sequence ID" value="XM_020276323.1"/>
</dbReference>
<evidence type="ECO:0000259" key="8">
    <source>
        <dbReference type="Pfam" id="PF10256"/>
    </source>
</evidence>
<dbReference type="AlphaFoldDB" id="A0A1J9RGG0"/>
<evidence type="ECO:0000313" key="10">
    <source>
        <dbReference type="Proteomes" id="UP000183809"/>
    </source>
</evidence>
<feature type="compositionally biased region" description="Low complexity" evidence="7">
    <location>
        <begin position="253"/>
        <end position="262"/>
    </location>
</feature>
<feature type="region of interest" description="Disordered" evidence="7">
    <location>
        <begin position="125"/>
        <end position="145"/>
    </location>
</feature>
<dbReference type="GeneID" id="31016584"/>
<feature type="region of interest" description="Disordered" evidence="7">
    <location>
        <begin position="624"/>
        <end position="645"/>
    </location>
</feature>
<reference evidence="9 10" key="1">
    <citation type="submission" date="2016-10" db="EMBL/GenBank/DDBJ databases">
        <title>Proteomics and genomics reveal pathogen-plant mechanisms compatible with a hemibiotrophic lifestyle of Diplodia corticola.</title>
        <authorList>
            <person name="Fernandes I."/>
            <person name="De Jonge R."/>
            <person name="Van De Peer Y."/>
            <person name="Devreese B."/>
            <person name="Alves A."/>
            <person name="Esteves A.C."/>
        </authorList>
    </citation>
    <scope>NUCLEOTIDE SEQUENCE [LARGE SCALE GENOMIC DNA]</scope>
    <source>
        <strain evidence="9 10">CBS 112549</strain>
    </source>
</reference>
<feature type="compositionally biased region" description="Low complexity" evidence="7">
    <location>
        <begin position="173"/>
        <end position="186"/>
    </location>
</feature>
<evidence type="ECO:0000256" key="2">
    <source>
        <dbReference type="ARBA" id="ARBA00007732"/>
    </source>
</evidence>
<dbReference type="InterPro" id="IPR019383">
    <property type="entry name" value="Golgin_A_7/ERF4"/>
</dbReference>
<dbReference type="EMBL" id="MNUE01000046">
    <property type="protein sequence ID" value="OJD31627.1"/>
    <property type="molecule type" value="Genomic_DNA"/>
</dbReference>
<feature type="compositionally biased region" description="Polar residues" evidence="7">
    <location>
        <begin position="274"/>
        <end position="295"/>
    </location>
</feature>
<feature type="region of interest" description="Disordered" evidence="7">
    <location>
        <begin position="243"/>
        <end position="459"/>
    </location>
</feature>
<dbReference type="STRING" id="236234.A0A1J9RGG0"/>
<protein>
    <recommendedName>
        <fullName evidence="4">Ras modification protein ERF4</fullName>
    </recommendedName>
</protein>
<dbReference type="GO" id="GO:0006612">
    <property type="term" value="P:protein targeting to membrane"/>
    <property type="evidence" value="ECO:0007669"/>
    <property type="project" value="TreeGrafter"/>
</dbReference>
<accession>A0A1J9RGG0</accession>
<comment type="caution">
    <text evidence="9">The sequence shown here is derived from an EMBL/GenBank/DDBJ whole genome shotgun (WGS) entry which is preliminary data.</text>
</comment>
<feature type="domain" description="Golgin subfamily A member 7/ERF4" evidence="8">
    <location>
        <begin position="488"/>
        <end position="604"/>
    </location>
</feature>
<evidence type="ECO:0000256" key="3">
    <source>
        <dbReference type="ARBA" id="ARBA00011396"/>
    </source>
</evidence>
<dbReference type="OrthoDB" id="5377273at2759"/>
<dbReference type="PANTHER" id="PTHR13254:SF0">
    <property type="entry name" value="GOLGIN SUBFAMILY A MEMBER 7_ERF4 DOMAIN-CONTAINING PROTEIN"/>
    <property type="match status" value="1"/>
</dbReference>
<evidence type="ECO:0000256" key="7">
    <source>
        <dbReference type="SAM" id="MobiDB-lite"/>
    </source>
</evidence>
<comment type="subcellular location">
    <subcellularLocation>
        <location evidence="1">Endoplasmic reticulum membrane</location>
        <topology evidence="1">Peripheral membrane protein</topology>
    </subcellularLocation>
</comment>
<feature type="compositionally biased region" description="Pro residues" evidence="7">
    <location>
        <begin position="210"/>
        <end position="228"/>
    </location>
</feature>